<keyword evidence="1" id="KW-1133">Transmembrane helix</keyword>
<accession>A0A8E2W7I6</accession>
<comment type="caution">
    <text evidence="2">The sequence shown here is derived from an EMBL/GenBank/DDBJ whole genome shotgun (WGS) entry which is preliminary data.</text>
</comment>
<keyword evidence="1" id="KW-0472">Membrane</keyword>
<organism evidence="2 3">
    <name type="scientific">Rhizobium loti</name>
    <name type="common">Mesorhizobium loti</name>
    <dbReference type="NCBI Taxonomy" id="381"/>
    <lineage>
        <taxon>Bacteria</taxon>
        <taxon>Pseudomonadati</taxon>
        <taxon>Pseudomonadota</taxon>
        <taxon>Alphaproteobacteria</taxon>
        <taxon>Hyphomicrobiales</taxon>
        <taxon>Phyllobacteriaceae</taxon>
        <taxon>Mesorhizobium</taxon>
    </lineage>
</organism>
<feature type="transmembrane region" description="Helical" evidence="1">
    <location>
        <begin position="12"/>
        <end position="36"/>
    </location>
</feature>
<keyword evidence="1" id="KW-0812">Transmembrane</keyword>
<dbReference type="Proteomes" id="UP000245631">
    <property type="component" value="Unassembled WGS sequence"/>
</dbReference>
<gene>
    <name evidence="2" type="ORF">C8D77_12629</name>
</gene>
<evidence type="ECO:0000256" key="1">
    <source>
        <dbReference type="SAM" id="Phobius"/>
    </source>
</evidence>
<dbReference type="EMBL" id="QGGH01000026">
    <property type="protein sequence ID" value="PWJ85549.1"/>
    <property type="molecule type" value="Genomic_DNA"/>
</dbReference>
<proteinExistence type="predicted"/>
<protein>
    <submittedName>
        <fullName evidence="2">Uncharacterized protein</fullName>
    </submittedName>
</protein>
<sequence>MFNDKETRLLEAGLFLAVPLSILVATVMVSITFGWFG</sequence>
<evidence type="ECO:0000313" key="2">
    <source>
        <dbReference type="EMBL" id="PWJ85549.1"/>
    </source>
</evidence>
<dbReference type="AlphaFoldDB" id="A0A8E2W7I6"/>
<name>A0A8E2W7I6_RHILI</name>
<evidence type="ECO:0000313" key="3">
    <source>
        <dbReference type="Proteomes" id="UP000245631"/>
    </source>
</evidence>
<reference evidence="2 3" key="1">
    <citation type="submission" date="2018-05" db="EMBL/GenBank/DDBJ databases">
        <title>Genomic Encyclopedia of Type Strains, Phase IV (KMG-IV): sequencing the most valuable type-strain genomes for metagenomic binning, comparative biology and taxonomic classification.</title>
        <authorList>
            <person name="Goeker M."/>
        </authorList>
    </citation>
    <scope>NUCLEOTIDE SEQUENCE [LARGE SCALE GENOMIC DNA]</scope>
    <source>
        <strain evidence="2 3">DSM 2626</strain>
    </source>
</reference>